<dbReference type="PROSITE" id="PS51904">
    <property type="entry name" value="GLYCOSYL_HYDROL_F25_2"/>
    <property type="match status" value="1"/>
</dbReference>
<comment type="similarity">
    <text evidence="1">Belongs to the glycosyl hydrolase 25 family.</text>
</comment>
<dbReference type="Proteomes" id="UP000807769">
    <property type="component" value="Unassembled WGS sequence"/>
</dbReference>
<dbReference type="RefSeq" id="XP_041193463.1">
    <property type="nucleotide sequence ID" value="XM_041330896.1"/>
</dbReference>
<evidence type="ECO:0000313" key="4">
    <source>
        <dbReference type="EMBL" id="KAG1817044.1"/>
    </source>
</evidence>
<dbReference type="InterPro" id="IPR017853">
    <property type="entry name" value="GH"/>
</dbReference>
<organism evidence="4 5">
    <name type="scientific">Suillus subaureus</name>
    <dbReference type="NCBI Taxonomy" id="48587"/>
    <lineage>
        <taxon>Eukaryota</taxon>
        <taxon>Fungi</taxon>
        <taxon>Dikarya</taxon>
        <taxon>Basidiomycota</taxon>
        <taxon>Agaricomycotina</taxon>
        <taxon>Agaricomycetes</taxon>
        <taxon>Agaricomycetidae</taxon>
        <taxon>Boletales</taxon>
        <taxon>Suillineae</taxon>
        <taxon>Suillaceae</taxon>
        <taxon>Suillus</taxon>
    </lineage>
</organism>
<evidence type="ECO:0000256" key="2">
    <source>
        <dbReference type="ARBA" id="ARBA00022801"/>
    </source>
</evidence>
<dbReference type="SUPFAM" id="SSF51445">
    <property type="entry name" value="(Trans)glycosidases"/>
    <property type="match status" value="1"/>
</dbReference>
<dbReference type="AlphaFoldDB" id="A0A9P7JDW6"/>
<dbReference type="OrthoDB" id="6590422at2759"/>
<evidence type="ECO:0000256" key="3">
    <source>
        <dbReference type="ARBA" id="ARBA00023295"/>
    </source>
</evidence>
<dbReference type="Gene3D" id="3.20.20.80">
    <property type="entry name" value="Glycosidases"/>
    <property type="match status" value="1"/>
</dbReference>
<keyword evidence="3" id="KW-0326">Glycosidase</keyword>
<feature type="non-terminal residue" evidence="4">
    <location>
        <position position="123"/>
    </location>
</feature>
<accession>A0A9P7JDW6</accession>
<evidence type="ECO:0000256" key="1">
    <source>
        <dbReference type="ARBA" id="ARBA00010646"/>
    </source>
</evidence>
<dbReference type="EMBL" id="JABBWG010000014">
    <property type="protein sequence ID" value="KAG1817044.1"/>
    <property type="molecule type" value="Genomic_DNA"/>
</dbReference>
<dbReference type="GO" id="GO:0016998">
    <property type="term" value="P:cell wall macromolecule catabolic process"/>
    <property type="evidence" value="ECO:0007669"/>
    <property type="project" value="InterPro"/>
</dbReference>
<dbReference type="GO" id="GO:0009253">
    <property type="term" value="P:peptidoglycan catabolic process"/>
    <property type="evidence" value="ECO:0007669"/>
    <property type="project" value="InterPro"/>
</dbReference>
<protein>
    <submittedName>
        <fullName evidence="4">N,O-diacetylmuramidase</fullName>
    </submittedName>
</protein>
<sequence length="123" mass="13239">QRATPRGIYVSSYQSTSTRRPLKTTVSAFVYIKPTEGTSYTSSSFSNQCIGVTNAGLIRGGYHFAHPDLSSGATQANYFLAHGGGWSADDITPPGALDIEHNPSDNECYGYTASSMVSWIKSF</sequence>
<reference evidence="4" key="1">
    <citation type="journal article" date="2020" name="New Phytol.">
        <title>Comparative genomics reveals dynamic genome evolution in host specialist ectomycorrhizal fungi.</title>
        <authorList>
            <person name="Lofgren L.A."/>
            <person name="Nguyen N.H."/>
            <person name="Vilgalys R."/>
            <person name="Ruytinx J."/>
            <person name="Liao H.L."/>
            <person name="Branco S."/>
            <person name="Kuo A."/>
            <person name="LaButti K."/>
            <person name="Lipzen A."/>
            <person name="Andreopoulos W."/>
            <person name="Pangilinan J."/>
            <person name="Riley R."/>
            <person name="Hundley H."/>
            <person name="Na H."/>
            <person name="Barry K."/>
            <person name="Grigoriev I.V."/>
            <person name="Stajich J.E."/>
            <person name="Kennedy P.G."/>
        </authorList>
    </citation>
    <scope>NUCLEOTIDE SEQUENCE</scope>
    <source>
        <strain evidence="4">MN1</strain>
    </source>
</reference>
<name>A0A9P7JDW6_9AGAM</name>
<keyword evidence="2" id="KW-0378">Hydrolase</keyword>
<dbReference type="SMART" id="SM00641">
    <property type="entry name" value="Glyco_25"/>
    <property type="match status" value="1"/>
</dbReference>
<comment type="caution">
    <text evidence="4">The sequence shown here is derived from an EMBL/GenBank/DDBJ whole genome shotgun (WGS) entry which is preliminary data.</text>
</comment>
<dbReference type="PANTHER" id="PTHR34135:SF2">
    <property type="entry name" value="LYSOZYME"/>
    <property type="match status" value="1"/>
</dbReference>
<evidence type="ECO:0000313" key="5">
    <source>
        <dbReference type="Proteomes" id="UP000807769"/>
    </source>
</evidence>
<dbReference type="GO" id="GO:0016052">
    <property type="term" value="P:carbohydrate catabolic process"/>
    <property type="evidence" value="ECO:0007669"/>
    <property type="project" value="TreeGrafter"/>
</dbReference>
<dbReference type="InterPro" id="IPR018077">
    <property type="entry name" value="Glyco_hydro_fam25_subgr"/>
</dbReference>
<proteinExistence type="inferred from homology"/>
<keyword evidence="5" id="KW-1185">Reference proteome</keyword>
<dbReference type="GO" id="GO:0003796">
    <property type="term" value="F:lysozyme activity"/>
    <property type="evidence" value="ECO:0007669"/>
    <property type="project" value="InterPro"/>
</dbReference>
<gene>
    <name evidence="4" type="ORF">BJ212DRAFT_1270513</name>
</gene>
<dbReference type="PANTHER" id="PTHR34135">
    <property type="entry name" value="LYSOZYME"/>
    <property type="match status" value="1"/>
</dbReference>
<dbReference type="InterPro" id="IPR002053">
    <property type="entry name" value="Glyco_hydro_25"/>
</dbReference>
<dbReference type="Pfam" id="PF01183">
    <property type="entry name" value="Glyco_hydro_25"/>
    <property type="match status" value="1"/>
</dbReference>
<dbReference type="GeneID" id="64624913"/>